<dbReference type="PANTHER" id="PTHR11690:SF222">
    <property type="entry name" value="AMILORIDE-SENSITIVE SODIUM CHANNEL SUBUNIT GAMMA"/>
    <property type="match status" value="1"/>
</dbReference>
<dbReference type="InterPro" id="IPR001873">
    <property type="entry name" value="ENaC"/>
</dbReference>
<keyword evidence="8 13" id="KW-0406">Ion transport</keyword>
<organism evidence="16 17">
    <name type="scientific">Steinernema carpocapsae</name>
    <name type="common">Entomopathogenic nematode</name>
    <dbReference type="NCBI Taxonomy" id="34508"/>
    <lineage>
        <taxon>Eukaryota</taxon>
        <taxon>Metazoa</taxon>
        <taxon>Ecdysozoa</taxon>
        <taxon>Nematoda</taxon>
        <taxon>Chromadorea</taxon>
        <taxon>Rhabditida</taxon>
        <taxon>Tylenchina</taxon>
        <taxon>Panagrolaimomorpha</taxon>
        <taxon>Strongyloidoidea</taxon>
        <taxon>Steinernematidae</taxon>
        <taxon>Steinernema</taxon>
    </lineage>
</organism>
<dbReference type="PANTHER" id="PTHR11690">
    <property type="entry name" value="AMILORIDE-SENSITIVE SODIUM CHANNEL-RELATED"/>
    <property type="match status" value="1"/>
</dbReference>
<evidence type="ECO:0000256" key="10">
    <source>
        <dbReference type="ARBA" id="ARBA00023180"/>
    </source>
</evidence>
<protein>
    <submittedName>
        <fullName evidence="16">Uncharacterized protein</fullName>
    </submittedName>
</protein>
<evidence type="ECO:0000256" key="1">
    <source>
        <dbReference type="ARBA" id="ARBA00004141"/>
    </source>
</evidence>
<dbReference type="Proteomes" id="UP000298663">
    <property type="component" value="Unassembled WGS sequence"/>
</dbReference>
<keyword evidence="5 13" id="KW-0812">Transmembrane</keyword>
<dbReference type="GO" id="GO:0005886">
    <property type="term" value="C:plasma membrane"/>
    <property type="evidence" value="ECO:0007669"/>
    <property type="project" value="TreeGrafter"/>
</dbReference>
<dbReference type="Gene3D" id="1.10.287.770">
    <property type="entry name" value="YojJ-like"/>
    <property type="match status" value="1"/>
</dbReference>
<keyword evidence="4 13" id="KW-0894">Sodium channel</keyword>
<keyword evidence="6 15" id="KW-1133">Transmembrane helix</keyword>
<evidence type="ECO:0000256" key="14">
    <source>
        <dbReference type="SAM" id="MobiDB-lite"/>
    </source>
</evidence>
<evidence type="ECO:0000256" key="3">
    <source>
        <dbReference type="ARBA" id="ARBA00022448"/>
    </source>
</evidence>
<feature type="compositionally biased region" description="Basic and acidic residues" evidence="14">
    <location>
        <begin position="211"/>
        <end position="224"/>
    </location>
</feature>
<feature type="region of interest" description="Disordered" evidence="14">
    <location>
        <begin position="211"/>
        <end position="238"/>
    </location>
</feature>
<evidence type="ECO:0000256" key="2">
    <source>
        <dbReference type="ARBA" id="ARBA00007193"/>
    </source>
</evidence>
<sequence length="662" mass="75519">MKASELIIHVPVEQIKKIGETESMNSISRETEHFELPQSTDPSECIGARATTATSGPSRLPVVSASFCTNFLQFFRISSVNPPYLKFPLFSPKRDFSSHRHHLQLQSCSQELHQRNQLDRRAQRKVHSSGPRLHHPVLRRRPNDRRERPGCAALGGRHRLQRLQREHGRKLHDQRLLPVSRIRLRRHLQNVFLRGKTIPLLRLRETDADGHGKMLPARPRERAEGVAPDANAGGRRKRPPLGSLLQIIADFHREEEIGVGNDRGLLPLFMNEFENGFRYFVHTRETIPYLATEGISVSPGARVYSAISSQKNSGAFIGSSCLSFKRELRAPGRELVGNCTNEWPPNYKTTVPYSATNCRALCRAAFFNSKCGCAPFIYNLGKKYDVCTPYDIFSCINKEFNIKDDPDGYTKLKLPQCSECKVECESWLYHTYNSYGQGFSVGALKWLQKKNANWTAPHVKSNFVAINIFFRDMSFTQYMQVQSVSLTQTFSDIGGNMGMFMGMSLLSIIEVVIWLSKISWVAISKKRRHYLVDKKTQEKEREKRLEETLKSRSATECTDDSIASSTREKLKRIAGSFRRKSVAAFDGVQHGIPTCSLRRRRFAKIGTSTTITPTGLSRYPLRRRPNRLGASWIRSSTRSCTELGERDERIAGRRPQLIRCWN</sequence>
<reference evidence="16 17" key="2">
    <citation type="journal article" date="2019" name="G3 (Bethesda)">
        <title>Hybrid Assembly of the Genome of the Entomopathogenic Nematode Steinernema carpocapsae Identifies the X-Chromosome.</title>
        <authorList>
            <person name="Serra L."/>
            <person name="Macchietto M."/>
            <person name="Macias-Munoz A."/>
            <person name="McGill C.J."/>
            <person name="Rodriguez I.M."/>
            <person name="Rodriguez B."/>
            <person name="Murad R."/>
            <person name="Mortazavi A."/>
        </authorList>
    </citation>
    <scope>NUCLEOTIDE SEQUENCE [LARGE SCALE GENOMIC DNA]</scope>
    <source>
        <strain evidence="16 17">ALL</strain>
    </source>
</reference>
<comment type="subcellular location">
    <subcellularLocation>
        <location evidence="1">Membrane</location>
        <topology evidence="1">Multi-pass membrane protein</topology>
    </subcellularLocation>
</comment>
<gene>
    <name evidence="16" type="ORF">L596_008347</name>
</gene>
<evidence type="ECO:0000256" key="9">
    <source>
        <dbReference type="ARBA" id="ARBA00023136"/>
    </source>
</evidence>
<keyword evidence="12 13" id="KW-0407">Ion channel</keyword>
<keyword evidence="9 15" id="KW-0472">Membrane</keyword>
<dbReference type="PRINTS" id="PR01078">
    <property type="entry name" value="AMINACHANNEL"/>
</dbReference>
<reference evidence="16 17" key="1">
    <citation type="journal article" date="2015" name="Genome Biol.">
        <title>Comparative genomics of Steinernema reveals deeply conserved gene regulatory networks.</title>
        <authorList>
            <person name="Dillman A.R."/>
            <person name="Macchietto M."/>
            <person name="Porter C.F."/>
            <person name="Rogers A."/>
            <person name="Williams B."/>
            <person name="Antoshechkin I."/>
            <person name="Lee M.M."/>
            <person name="Goodwin Z."/>
            <person name="Lu X."/>
            <person name="Lewis E.E."/>
            <person name="Goodrich-Blair H."/>
            <person name="Stock S.P."/>
            <person name="Adams B.J."/>
            <person name="Sternberg P.W."/>
            <person name="Mortazavi A."/>
        </authorList>
    </citation>
    <scope>NUCLEOTIDE SEQUENCE [LARGE SCALE GENOMIC DNA]</scope>
    <source>
        <strain evidence="16 17">ALL</strain>
    </source>
</reference>
<dbReference type="Gene3D" id="1.10.287.820">
    <property type="entry name" value="Acid-sensing ion channel domain"/>
    <property type="match status" value="1"/>
</dbReference>
<feature type="compositionally biased region" description="Basic residues" evidence="14">
    <location>
        <begin position="122"/>
        <end position="143"/>
    </location>
</feature>
<dbReference type="AlphaFoldDB" id="A0A4U5PCA8"/>
<dbReference type="EMBL" id="AZBU02000002">
    <property type="protein sequence ID" value="TKR93992.1"/>
    <property type="molecule type" value="Genomic_DNA"/>
</dbReference>
<evidence type="ECO:0000256" key="8">
    <source>
        <dbReference type="ARBA" id="ARBA00023065"/>
    </source>
</evidence>
<keyword evidence="10" id="KW-0325">Glycoprotein</keyword>
<feature type="region of interest" description="Disordered" evidence="14">
    <location>
        <begin position="113"/>
        <end position="151"/>
    </location>
</feature>
<evidence type="ECO:0000256" key="4">
    <source>
        <dbReference type="ARBA" id="ARBA00022461"/>
    </source>
</evidence>
<dbReference type="OrthoDB" id="8065060at2759"/>
<evidence type="ECO:0000256" key="6">
    <source>
        <dbReference type="ARBA" id="ARBA00022989"/>
    </source>
</evidence>
<dbReference type="GO" id="GO:0015280">
    <property type="term" value="F:ligand-gated sodium channel activity"/>
    <property type="evidence" value="ECO:0007669"/>
    <property type="project" value="TreeGrafter"/>
</dbReference>
<evidence type="ECO:0000256" key="15">
    <source>
        <dbReference type="SAM" id="Phobius"/>
    </source>
</evidence>
<evidence type="ECO:0000313" key="16">
    <source>
        <dbReference type="EMBL" id="TKR93992.1"/>
    </source>
</evidence>
<proteinExistence type="inferred from homology"/>
<keyword evidence="7" id="KW-0915">Sodium</keyword>
<evidence type="ECO:0000313" key="17">
    <source>
        <dbReference type="Proteomes" id="UP000298663"/>
    </source>
</evidence>
<keyword evidence="11 13" id="KW-0739">Sodium transport</keyword>
<comment type="similarity">
    <text evidence="2 13">Belongs to the amiloride-sensitive sodium channel (TC 1.A.6) family.</text>
</comment>
<accession>A0A4U5PCA8</accession>
<evidence type="ECO:0000256" key="11">
    <source>
        <dbReference type="ARBA" id="ARBA00023201"/>
    </source>
</evidence>
<name>A0A4U5PCA8_STECR</name>
<keyword evidence="17" id="KW-1185">Reference proteome</keyword>
<evidence type="ECO:0000256" key="5">
    <source>
        <dbReference type="ARBA" id="ARBA00022692"/>
    </source>
</evidence>
<keyword evidence="3 13" id="KW-0813">Transport</keyword>
<feature type="transmembrane region" description="Helical" evidence="15">
    <location>
        <begin position="497"/>
        <end position="518"/>
    </location>
</feature>
<evidence type="ECO:0000256" key="7">
    <source>
        <dbReference type="ARBA" id="ARBA00023053"/>
    </source>
</evidence>
<evidence type="ECO:0000256" key="13">
    <source>
        <dbReference type="RuleBase" id="RU000679"/>
    </source>
</evidence>
<dbReference type="Pfam" id="PF00858">
    <property type="entry name" value="ASC"/>
    <property type="match status" value="1"/>
</dbReference>
<comment type="caution">
    <text evidence="16">The sequence shown here is derived from an EMBL/GenBank/DDBJ whole genome shotgun (WGS) entry which is preliminary data.</text>
</comment>
<evidence type="ECO:0000256" key="12">
    <source>
        <dbReference type="ARBA" id="ARBA00023303"/>
    </source>
</evidence>